<feature type="transmembrane region" description="Helical" evidence="1">
    <location>
        <begin position="44"/>
        <end position="64"/>
    </location>
</feature>
<feature type="transmembrane region" description="Helical" evidence="1">
    <location>
        <begin position="84"/>
        <end position="104"/>
    </location>
</feature>
<evidence type="ECO:0000313" key="2">
    <source>
        <dbReference type="EMBL" id="OAT68832.1"/>
    </source>
</evidence>
<keyword evidence="1" id="KW-0812">Transmembrane</keyword>
<dbReference type="RefSeq" id="WP_064629789.1">
    <property type="nucleotide sequence ID" value="NZ_LQYE01000012.1"/>
</dbReference>
<dbReference type="AlphaFoldDB" id="A0A179VCD9"/>
<protein>
    <submittedName>
        <fullName evidence="2">Branched-chain amino acid ABC transporter</fullName>
    </submittedName>
</protein>
<sequence>MPEFGYITAALASAVVITFALRALPFAARHAIKNNELAVNLGRWMPVGATAILTVYCLSTISFTGPAHGAGPIIGAAVTVGVHLWRRNAVLSIVVGTTACLLITNAF</sequence>
<dbReference type="PIRSF" id="PIRSF003203">
    <property type="entry name" value="AzlD"/>
    <property type="match status" value="1"/>
</dbReference>
<dbReference type="InterPro" id="IPR008407">
    <property type="entry name" value="Brnchd-chn_aa_trnsp_AzlD"/>
</dbReference>
<name>A0A179VCD9_9MYCO</name>
<accession>A0A179VCD9</accession>
<dbReference type="EMBL" id="LQYE01000012">
    <property type="protein sequence ID" value="OAT68832.1"/>
    <property type="molecule type" value="Genomic_DNA"/>
</dbReference>
<keyword evidence="1" id="KW-0472">Membrane</keyword>
<comment type="caution">
    <text evidence="2">The sequence shown here is derived from an EMBL/GenBank/DDBJ whole genome shotgun (WGS) entry which is preliminary data.</text>
</comment>
<keyword evidence="1" id="KW-1133">Transmembrane helix</keyword>
<dbReference type="Pfam" id="PF05437">
    <property type="entry name" value="AzlD"/>
    <property type="match status" value="1"/>
</dbReference>
<gene>
    <name evidence="2" type="ORF">AWB85_07580</name>
</gene>
<proteinExistence type="predicted"/>
<organism evidence="2 3">
    <name type="scientific">Mycobacteroides immunogenum</name>
    <dbReference type="NCBI Taxonomy" id="83262"/>
    <lineage>
        <taxon>Bacteria</taxon>
        <taxon>Bacillati</taxon>
        <taxon>Actinomycetota</taxon>
        <taxon>Actinomycetes</taxon>
        <taxon>Mycobacteriales</taxon>
        <taxon>Mycobacteriaceae</taxon>
        <taxon>Mycobacteroides</taxon>
    </lineage>
</organism>
<dbReference type="Proteomes" id="UP000186919">
    <property type="component" value="Unassembled WGS sequence"/>
</dbReference>
<feature type="transmembrane region" description="Helical" evidence="1">
    <location>
        <begin position="6"/>
        <end position="24"/>
    </location>
</feature>
<evidence type="ECO:0000313" key="3">
    <source>
        <dbReference type="Proteomes" id="UP000186919"/>
    </source>
</evidence>
<evidence type="ECO:0000256" key="1">
    <source>
        <dbReference type="SAM" id="Phobius"/>
    </source>
</evidence>
<reference evidence="2 3" key="1">
    <citation type="submission" date="2016-01" db="EMBL/GenBank/DDBJ databases">
        <title>Mycobacterium immunogenum strain CD11_6 genome sequencing and assembly.</title>
        <authorList>
            <person name="Kaur G."/>
            <person name="Nair G.R."/>
            <person name="Mayilraj S."/>
        </authorList>
    </citation>
    <scope>NUCLEOTIDE SEQUENCE [LARGE SCALE GENOMIC DNA]</scope>
    <source>
        <strain evidence="2 3">CD11-6</strain>
    </source>
</reference>